<gene>
    <name evidence="2" type="ORF">GCM10010862_51060</name>
</gene>
<dbReference type="EMBL" id="BSNS01000024">
    <property type="protein sequence ID" value="GLQ57847.1"/>
    <property type="molecule type" value="Genomic_DNA"/>
</dbReference>
<reference evidence="3" key="1">
    <citation type="journal article" date="2019" name="Int. J. Syst. Evol. Microbiol.">
        <title>The Global Catalogue of Microorganisms (GCM) 10K type strain sequencing project: providing services to taxonomists for standard genome sequencing and annotation.</title>
        <authorList>
            <consortium name="The Broad Institute Genomics Platform"/>
            <consortium name="The Broad Institute Genome Sequencing Center for Infectious Disease"/>
            <person name="Wu L."/>
            <person name="Ma J."/>
        </authorList>
    </citation>
    <scope>NUCLEOTIDE SEQUENCE [LARGE SCALE GENOMIC DNA]</scope>
    <source>
        <strain evidence="3">NBRC 112416</strain>
    </source>
</reference>
<dbReference type="RefSeq" id="WP_284343217.1">
    <property type="nucleotide sequence ID" value="NZ_BSNS01000024.1"/>
</dbReference>
<evidence type="ECO:0000256" key="1">
    <source>
        <dbReference type="SAM" id="MobiDB-lite"/>
    </source>
</evidence>
<proteinExistence type="predicted"/>
<dbReference type="Proteomes" id="UP001156691">
    <property type="component" value="Unassembled WGS sequence"/>
</dbReference>
<evidence type="ECO:0000313" key="3">
    <source>
        <dbReference type="Proteomes" id="UP001156691"/>
    </source>
</evidence>
<sequence>MTDHQNDPLLAEAIARRDESRAQILRSRTNRMGGSAVDRLANAFDKMEEQAEKASGTSSSALADIEPLKPDPEGTSHHRPARP</sequence>
<evidence type="ECO:0000313" key="2">
    <source>
        <dbReference type="EMBL" id="GLQ57847.1"/>
    </source>
</evidence>
<feature type="compositionally biased region" description="Basic and acidic residues" evidence="1">
    <location>
        <begin position="66"/>
        <end position="76"/>
    </location>
</feature>
<keyword evidence="3" id="KW-1185">Reference proteome</keyword>
<feature type="region of interest" description="Disordered" evidence="1">
    <location>
        <begin position="41"/>
        <end position="83"/>
    </location>
</feature>
<organism evidence="2 3">
    <name type="scientific">Devosia nitrariae</name>
    <dbReference type="NCBI Taxonomy" id="2071872"/>
    <lineage>
        <taxon>Bacteria</taxon>
        <taxon>Pseudomonadati</taxon>
        <taxon>Pseudomonadota</taxon>
        <taxon>Alphaproteobacteria</taxon>
        <taxon>Hyphomicrobiales</taxon>
        <taxon>Devosiaceae</taxon>
        <taxon>Devosia</taxon>
    </lineage>
</organism>
<comment type="caution">
    <text evidence="2">The sequence shown here is derived from an EMBL/GenBank/DDBJ whole genome shotgun (WGS) entry which is preliminary data.</text>
</comment>
<accession>A0ABQ5WDD4</accession>
<name>A0ABQ5WDD4_9HYPH</name>
<protein>
    <submittedName>
        <fullName evidence="2">Uncharacterized protein</fullName>
    </submittedName>
</protein>